<evidence type="ECO:0000313" key="3">
    <source>
        <dbReference type="Proteomes" id="UP001595190"/>
    </source>
</evidence>
<evidence type="ECO:0000256" key="1">
    <source>
        <dbReference type="SAM" id="MobiDB-lite"/>
    </source>
</evidence>
<organism evidence="2 3">
    <name type="scientific">Labrys neptuniae</name>
    <dbReference type="NCBI Taxonomy" id="376174"/>
    <lineage>
        <taxon>Bacteria</taxon>
        <taxon>Pseudomonadati</taxon>
        <taxon>Pseudomonadota</taxon>
        <taxon>Alphaproteobacteria</taxon>
        <taxon>Hyphomicrobiales</taxon>
        <taxon>Xanthobacteraceae</taxon>
        <taxon>Labrys</taxon>
    </lineage>
</organism>
<dbReference type="RefSeq" id="WP_394315679.1">
    <property type="nucleotide sequence ID" value="NZ_JBHGPK010000078.1"/>
</dbReference>
<comment type="caution">
    <text evidence="2">The sequence shown here is derived from an EMBL/GenBank/DDBJ whole genome shotgun (WGS) entry which is preliminary data.</text>
</comment>
<sequence length="94" mass="10944">MSRGAGIRQAGTSRKAGNDHKTNWNTQHFTPLSMAAHLSLNFLRTKRNRKHPQLNQSLQNENKVTLYIVTIKIEINARIKPRLMVFPQQIYKYL</sequence>
<proteinExistence type="predicted"/>
<protein>
    <submittedName>
        <fullName evidence="2">Uncharacterized protein</fullName>
    </submittedName>
</protein>
<feature type="region of interest" description="Disordered" evidence="1">
    <location>
        <begin position="1"/>
        <end position="26"/>
    </location>
</feature>
<name>A0ABV6ZSF1_9HYPH</name>
<dbReference type="EMBL" id="JBHGPK010000078">
    <property type="protein sequence ID" value="MFC2255109.1"/>
    <property type="molecule type" value="Genomic_DNA"/>
</dbReference>
<dbReference type="Proteomes" id="UP001595190">
    <property type="component" value="Unassembled WGS sequence"/>
</dbReference>
<evidence type="ECO:0000313" key="2">
    <source>
        <dbReference type="EMBL" id="MFC2255109.1"/>
    </source>
</evidence>
<gene>
    <name evidence="2" type="ORF">ACETRX_36635</name>
</gene>
<accession>A0ABV6ZSF1</accession>
<reference evidence="2 3" key="1">
    <citation type="submission" date="2024-09" db="EMBL/GenBank/DDBJ databases">
        <title>Description of Labrys sedimenti sp. nov., isolated from a diclofenac-degrading enrichment culture, and genome-based reclassification of Labrys portucalensis as a later heterotypic synonym of Labrys neptuniae.</title>
        <authorList>
            <person name="Tancsics A."/>
            <person name="Csepanyi A."/>
        </authorList>
    </citation>
    <scope>NUCLEOTIDE SEQUENCE [LARGE SCALE GENOMIC DNA]</scope>
    <source>
        <strain evidence="2 3">LMG 23412</strain>
    </source>
</reference>